<keyword evidence="1" id="KW-0812">Transmembrane</keyword>
<reference evidence="3" key="1">
    <citation type="journal article" date="2014" name="Front. Microbiol.">
        <title>High frequency of phylogenetically diverse reductive dehalogenase-homologous genes in deep subseafloor sedimentary metagenomes.</title>
        <authorList>
            <person name="Kawai M."/>
            <person name="Futagami T."/>
            <person name="Toyoda A."/>
            <person name="Takaki Y."/>
            <person name="Nishi S."/>
            <person name="Hori S."/>
            <person name="Arai W."/>
            <person name="Tsubouchi T."/>
            <person name="Morono Y."/>
            <person name="Uchiyama I."/>
            <person name="Ito T."/>
            <person name="Fujiyama A."/>
            <person name="Inagaki F."/>
            <person name="Takami H."/>
        </authorList>
    </citation>
    <scope>NUCLEOTIDE SEQUENCE</scope>
    <source>
        <strain evidence="3">Expedition CK06-06</strain>
    </source>
</reference>
<dbReference type="InterPro" id="IPR052173">
    <property type="entry name" value="Beta-lactam_resp_regulator"/>
</dbReference>
<feature type="transmembrane region" description="Helical" evidence="1">
    <location>
        <begin position="215"/>
        <end position="235"/>
    </location>
</feature>
<dbReference type="Gene3D" id="2.120.10.30">
    <property type="entry name" value="TolB, C-terminal domain"/>
    <property type="match status" value="1"/>
</dbReference>
<evidence type="ECO:0000256" key="1">
    <source>
        <dbReference type="SAM" id="Phobius"/>
    </source>
</evidence>
<dbReference type="SUPFAM" id="SSF82171">
    <property type="entry name" value="DPP6 N-terminal domain-like"/>
    <property type="match status" value="1"/>
</dbReference>
<dbReference type="InterPro" id="IPR011042">
    <property type="entry name" value="6-blade_b-propeller_TolB-like"/>
</dbReference>
<dbReference type="EMBL" id="BARS01009670">
    <property type="protein sequence ID" value="GAF77920.1"/>
    <property type="molecule type" value="Genomic_DNA"/>
</dbReference>
<dbReference type="Pfam" id="PF05569">
    <property type="entry name" value="Peptidase_M56"/>
    <property type="match status" value="1"/>
</dbReference>
<dbReference type="PANTHER" id="PTHR34978">
    <property type="entry name" value="POSSIBLE SENSOR-TRANSDUCER PROTEIN BLAR"/>
    <property type="match status" value="1"/>
</dbReference>
<feature type="non-terminal residue" evidence="3">
    <location>
        <position position="1"/>
    </location>
</feature>
<feature type="domain" description="Peptidase M56" evidence="2">
    <location>
        <begin position="6"/>
        <end position="205"/>
    </location>
</feature>
<dbReference type="PANTHER" id="PTHR34978:SF3">
    <property type="entry name" value="SLR0241 PROTEIN"/>
    <property type="match status" value="1"/>
</dbReference>
<dbReference type="AlphaFoldDB" id="X0TP70"/>
<sequence length="336" mass="38479">LKPVFSEVANILPLIWLTGALILAVYVCASNFNLLRIVKRERPLTDQKILDLLEDCKAEMGIRIILGVVATDKVKSPALFGFIRPRLLLPKGMLDTLSREELRYVFLHELAHLKRHDIYIGWLMSLLQVLHWFNPLIWLAFYRLRADRELACDALVLARTQSGQAKDYGRTIVNLLERFSRSQRLPAMAGILETKAQLKRRITMIAKFKKDSYRWSPLAMVFIIVLACVALPDAIQEKTFAKPGRHITLRQVWAGDESPWEGKISPDGRYFSFVDWGETAGDLAILELATGKIRRLTNKGDESEKYEYALFSRWSPDSKQIVYDWYGDKGGLRVVG</sequence>
<comment type="caution">
    <text evidence="3">The sequence shown here is derived from an EMBL/GenBank/DDBJ whole genome shotgun (WGS) entry which is preliminary data.</text>
</comment>
<keyword evidence="1" id="KW-1133">Transmembrane helix</keyword>
<name>X0TP70_9ZZZZ</name>
<organism evidence="3">
    <name type="scientific">marine sediment metagenome</name>
    <dbReference type="NCBI Taxonomy" id="412755"/>
    <lineage>
        <taxon>unclassified sequences</taxon>
        <taxon>metagenomes</taxon>
        <taxon>ecological metagenomes</taxon>
    </lineage>
</organism>
<evidence type="ECO:0000259" key="2">
    <source>
        <dbReference type="Pfam" id="PF05569"/>
    </source>
</evidence>
<dbReference type="CDD" id="cd07341">
    <property type="entry name" value="M56_BlaR1_MecR1_like"/>
    <property type="match status" value="1"/>
</dbReference>
<accession>X0TP70</accession>
<feature type="transmembrane region" description="Helical" evidence="1">
    <location>
        <begin position="14"/>
        <end position="35"/>
    </location>
</feature>
<gene>
    <name evidence="3" type="ORF">S01H1_18129</name>
</gene>
<proteinExistence type="predicted"/>
<dbReference type="Gene3D" id="3.30.2010.10">
    <property type="entry name" value="Metalloproteases ('zincins'), catalytic domain"/>
    <property type="match status" value="1"/>
</dbReference>
<keyword evidence="1" id="KW-0472">Membrane</keyword>
<evidence type="ECO:0000313" key="3">
    <source>
        <dbReference type="EMBL" id="GAF77920.1"/>
    </source>
</evidence>
<feature type="non-terminal residue" evidence="3">
    <location>
        <position position="336"/>
    </location>
</feature>
<protein>
    <recommendedName>
        <fullName evidence="2">Peptidase M56 domain-containing protein</fullName>
    </recommendedName>
</protein>
<dbReference type="InterPro" id="IPR008756">
    <property type="entry name" value="Peptidase_M56"/>
</dbReference>